<accession>A0A438ACW5</accession>
<sequence>MSDAVSRTLFEQQVQLTSILLQSMQGIESHLLTRVRPHLPDGAGNAIDDLIVALDVEEWIDPNLHFYVDAVLGEMRTAIASGTTEEQVPIPREQLIGCTEAFDTRKVLSPAAEALQAALPPLEGLYSAAREALHFAKAIRLSFQLLHPD</sequence>
<keyword evidence="2" id="KW-1185">Reference proteome</keyword>
<dbReference type="RefSeq" id="WP_127908079.1">
    <property type="nucleotide sequence ID" value="NZ_RQXX01000013.1"/>
</dbReference>
<proteinExistence type="predicted"/>
<dbReference type="AlphaFoldDB" id="A0A438ACW5"/>
<dbReference type="EMBL" id="RQXX01000013">
    <property type="protein sequence ID" value="RVV96524.1"/>
    <property type="molecule type" value="Genomic_DNA"/>
</dbReference>
<gene>
    <name evidence="1" type="ORF">EKE94_18295</name>
</gene>
<name>A0A438ACW5_9RHOB</name>
<evidence type="ECO:0000313" key="1">
    <source>
        <dbReference type="EMBL" id="RVV96524.1"/>
    </source>
</evidence>
<comment type="caution">
    <text evidence="1">The sequence shown here is derived from an EMBL/GenBank/DDBJ whole genome shotgun (WGS) entry which is preliminary data.</text>
</comment>
<organism evidence="1 2">
    <name type="scientific">Mesobaculum littorinae</name>
    <dbReference type="NCBI Taxonomy" id="2486419"/>
    <lineage>
        <taxon>Bacteria</taxon>
        <taxon>Pseudomonadati</taxon>
        <taxon>Pseudomonadota</taxon>
        <taxon>Alphaproteobacteria</taxon>
        <taxon>Rhodobacterales</taxon>
        <taxon>Roseobacteraceae</taxon>
        <taxon>Mesobaculum</taxon>
    </lineage>
</organism>
<dbReference type="OrthoDB" id="7859359at2"/>
<protein>
    <submittedName>
        <fullName evidence="1">Uncharacterized protein</fullName>
    </submittedName>
</protein>
<dbReference type="Proteomes" id="UP000285908">
    <property type="component" value="Unassembled WGS sequence"/>
</dbReference>
<reference evidence="1 2" key="1">
    <citation type="submission" date="2018-11" db="EMBL/GenBank/DDBJ databases">
        <title>Mesobaculum littorinae gen. nov., sp. nov., isolated from Littorina scabra that represents a novel genus of the order Rhodobacteraceae.</title>
        <authorList>
            <person name="Li F."/>
        </authorList>
    </citation>
    <scope>NUCLEOTIDE SEQUENCE [LARGE SCALE GENOMIC DNA]</scope>
    <source>
        <strain evidence="1 2">M0103</strain>
    </source>
</reference>
<evidence type="ECO:0000313" key="2">
    <source>
        <dbReference type="Proteomes" id="UP000285908"/>
    </source>
</evidence>